<evidence type="ECO:0000313" key="1">
    <source>
        <dbReference type="EnsemblPlants" id="AUR62005471-RA:cds"/>
    </source>
</evidence>
<keyword evidence="2" id="KW-1185">Reference proteome</keyword>
<name>A0A803L0T3_CHEQI</name>
<reference evidence="1" key="2">
    <citation type="submission" date="2021-03" db="UniProtKB">
        <authorList>
            <consortium name="EnsemblPlants"/>
        </authorList>
    </citation>
    <scope>IDENTIFICATION</scope>
</reference>
<sequence length="128" mass="15262">MKQPKLNLNNSVRSLDERENYFSYILSPYKNKHHKKKSLDCHKVETAIKHGDYKRCEGDINCEAEVFIRQKHKKKPLNTRKVETPIKHDHYKKCEGDVNCEAEVFIQQKHKKLNLDKSTRQYPNIIIK</sequence>
<dbReference type="AlphaFoldDB" id="A0A803L0T3"/>
<evidence type="ECO:0000313" key="2">
    <source>
        <dbReference type="Proteomes" id="UP000596660"/>
    </source>
</evidence>
<dbReference type="Gramene" id="AUR62005471-RA">
    <property type="protein sequence ID" value="AUR62005471-RA:cds"/>
    <property type="gene ID" value="AUR62005471"/>
</dbReference>
<dbReference type="Proteomes" id="UP000596660">
    <property type="component" value="Unplaced"/>
</dbReference>
<accession>A0A803L0T3</accession>
<protein>
    <submittedName>
        <fullName evidence="1">Uncharacterized protein</fullName>
    </submittedName>
</protein>
<organism evidence="1 2">
    <name type="scientific">Chenopodium quinoa</name>
    <name type="common">Quinoa</name>
    <dbReference type="NCBI Taxonomy" id="63459"/>
    <lineage>
        <taxon>Eukaryota</taxon>
        <taxon>Viridiplantae</taxon>
        <taxon>Streptophyta</taxon>
        <taxon>Embryophyta</taxon>
        <taxon>Tracheophyta</taxon>
        <taxon>Spermatophyta</taxon>
        <taxon>Magnoliopsida</taxon>
        <taxon>eudicotyledons</taxon>
        <taxon>Gunneridae</taxon>
        <taxon>Pentapetalae</taxon>
        <taxon>Caryophyllales</taxon>
        <taxon>Chenopodiaceae</taxon>
        <taxon>Chenopodioideae</taxon>
        <taxon>Atripliceae</taxon>
        <taxon>Chenopodium</taxon>
    </lineage>
</organism>
<proteinExistence type="predicted"/>
<dbReference type="EnsemblPlants" id="AUR62005471-RA">
    <property type="protein sequence ID" value="AUR62005471-RA:cds"/>
    <property type="gene ID" value="AUR62005471"/>
</dbReference>
<reference evidence="1" key="1">
    <citation type="journal article" date="2017" name="Nature">
        <title>The genome of Chenopodium quinoa.</title>
        <authorList>
            <person name="Jarvis D.E."/>
            <person name="Ho Y.S."/>
            <person name="Lightfoot D.J."/>
            <person name="Schmoeckel S.M."/>
            <person name="Li B."/>
            <person name="Borm T.J.A."/>
            <person name="Ohyanagi H."/>
            <person name="Mineta K."/>
            <person name="Michell C.T."/>
            <person name="Saber N."/>
            <person name="Kharbatia N.M."/>
            <person name="Rupper R.R."/>
            <person name="Sharp A.R."/>
            <person name="Dally N."/>
            <person name="Boughton B.A."/>
            <person name="Woo Y.H."/>
            <person name="Gao G."/>
            <person name="Schijlen E.G.W.M."/>
            <person name="Guo X."/>
            <person name="Momin A.A."/>
            <person name="Negrao S."/>
            <person name="Al-Babili S."/>
            <person name="Gehring C."/>
            <person name="Roessner U."/>
            <person name="Jung C."/>
            <person name="Murphy K."/>
            <person name="Arold S.T."/>
            <person name="Gojobori T."/>
            <person name="van der Linden C.G."/>
            <person name="van Loo E.N."/>
            <person name="Jellen E.N."/>
            <person name="Maughan P.J."/>
            <person name="Tester M."/>
        </authorList>
    </citation>
    <scope>NUCLEOTIDE SEQUENCE [LARGE SCALE GENOMIC DNA]</scope>
    <source>
        <strain evidence="1">cv. PI 614886</strain>
    </source>
</reference>